<dbReference type="EMBL" id="LGTO01000007">
    <property type="protein sequence ID" value="KNE18745.1"/>
    <property type="molecule type" value="Genomic_DNA"/>
</dbReference>
<dbReference type="Gene3D" id="2.60.120.260">
    <property type="entry name" value="Galactose-binding domain-like"/>
    <property type="match status" value="1"/>
</dbReference>
<dbReference type="Proteomes" id="UP000036780">
    <property type="component" value="Unassembled WGS sequence"/>
</dbReference>
<dbReference type="GeneID" id="66871693"/>
<comment type="caution">
    <text evidence="1">The sequence shown here is derived from an EMBL/GenBank/DDBJ whole genome shotgun (WGS) entry which is preliminary data.</text>
</comment>
<protein>
    <submittedName>
        <fullName evidence="1">Uncharacterized protein</fullName>
    </submittedName>
</protein>
<sequence>MFPLGTQEWNRAAVYIHPAMAVQSVEIYPTFKGNNAGTVWFDSIRLIEGNILSSTFYDEKKNYAERIITSNNY</sequence>
<dbReference type="AlphaFoldDB" id="A0A0L0QJB6"/>
<keyword evidence="2" id="KW-1185">Reference proteome</keyword>
<dbReference type="OrthoDB" id="9815425at2"/>
<reference evidence="2" key="1">
    <citation type="submission" date="2015-07" db="EMBL/GenBank/DDBJ databases">
        <title>Fjat-10053 dsm26.</title>
        <authorList>
            <person name="Liu B."/>
            <person name="Wang J."/>
            <person name="Zhu Y."/>
            <person name="Liu G."/>
            <person name="Chen Q."/>
            <person name="Chen Z."/>
            <person name="Lan J."/>
            <person name="Che J."/>
            <person name="Ge C."/>
            <person name="Shi H."/>
            <person name="Pan Z."/>
            <person name="Liu X."/>
        </authorList>
    </citation>
    <scope>NUCLEOTIDE SEQUENCE [LARGE SCALE GENOMIC DNA]</scope>
    <source>
        <strain evidence="2">DSM 26</strain>
    </source>
</reference>
<proteinExistence type="predicted"/>
<organism evidence="1 2">
    <name type="scientific">Virgibacillus pantothenticus</name>
    <dbReference type="NCBI Taxonomy" id="1473"/>
    <lineage>
        <taxon>Bacteria</taxon>
        <taxon>Bacillati</taxon>
        <taxon>Bacillota</taxon>
        <taxon>Bacilli</taxon>
        <taxon>Bacillales</taxon>
        <taxon>Bacillaceae</taxon>
        <taxon>Virgibacillus</taxon>
    </lineage>
</organism>
<dbReference type="RefSeq" id="WP_050351224.1">
    <property type="nucleotide sequence ID" value="NZ_CP073011.1"/>
</dbReference>
<evidence type="ECO:0000313" key="2">
    <source>
        <dbReference type="Proteomes" id="UP000036780"/>
    </source>
</evidence>
<name>A0A0L0QJB6_VIRPA</name>
<dbReference type="PATRIC" id="fig|1473.5.peg.263"/>
<evidence type="ECO:0000313" key="1">
    <source>
        <dbReference type="EMBL" id="KNE18745.1"/>
    </source>
</evidence>
<accession>A0A0L0QJB6</accession>
<gene>
    <name evidence="1" type="ORF">AFK71_09025</name>
</gene>